<dbReference type="InterPro" id="IPR011108">
    <property type="entry name" value="RMMBL"/>
</dbReference>
<dbReference type="Gene3D" id="3.40.50.10890">
    <property type="match status" value="1"/>
</dbReference>
<accession>A0A1F6W619</accession>
<dbReference type="Pfam" id="PF07521">
    <property type="entry name" value="RMMBL"/>
    <property type="match status" value="1"/>
</dbReference>
<comment type="caution">
    <text evidence="4">The sequence shown here is derived from an EMBL/GenBank/DDBJ whole genome shotgun (WGS) entry which is preliminary data.</text>
</comment>
<name>A0A1F6W619_9BACT</name>
<dbReference type="SMART" id="SM01027">
    <property type="entry name" value="Beta-Casp"/>
    <property type="match status" value="1"/>
</dbReference>
<evidence type="ECO:0000313" key="4">
    <source>
        <dbReference type="EMBL" id="OGI77349.1"/>
    </source>
</evidence>
<dbReference type="STRING" id="1801754.A3D42_02240"/>
<dbReference type="InterPro" id="IPR022712">
    <property type="entry name" value="Beta_Casp"/>
</dbReference>
<dbReference type="InterPro" id="IPR001279">
    <property type="entry name" value="Metallo-B-lactamas"/>
</dbReference>
<dbReference type="Pfam" id="PF16661">
    <property type="entry name" value="Lactamase_B_6"/>
    <property type="match status" value="1"/>
</dbReference>
<sequence>MDDSAKITFHGGTGTVTGANFLLEADGKKILVDCGLTQGVRLADDINWDPFPYDPKEIDFLFITHAHVDHLGRVPKLIHEGFRGRIYSTGPTKSLAPLMLEDTAGILEKNKDFHLDKIYSPENIRAAITLWEGFEYHQEIQITEKLKVSFLDAGHIMGSAMICFVFNGKKILFTGDLGNSPSPILPDTEKITDIDYLIMESVYGDRNHESKGDRKKFLEQTIEDNYKRKGVLLIPTFSLERSQELLFELNSLVENDRIPVMPIFLDSPLAIRLTEVFKRYKEYLNEAAQKVMSKDKYLFDFPGLHSTLHSDESRKINEVPNPKVIIAGSGMSSGGRIVHHEKQYLPDPNNTLLLIGYQAVGSPGRLIQEGVKTVRIVGEYITVRARVVTISGYSGHKDSDGLLDFVSLMQDSVKKVFAVMGEPKSSMFLVQKLRDNLAIDASAPEEGESVVLPCPVVHNENINIAKINEHA</sequence>
<dbReference type="EMBL" id="MFUE01000015">
    <property type="protein sequence ID" value="OGI77349.1"/>
    <property type="molecule type" value="Genomic_DNA"/>
</dbReference>
<feature type="domain" description="Metallo-beta-lactamase" evidence="2">
    <location>
        <begin position="17"/>
        <end position="206"/>
    </location>
</feature>
<dbReference type="AlphaFoldDB" id="A0A1F6W619"/>
<organism evidence="4 5">
    <name type="scientific">Candidatus Nomurabacteria bacterium RIFCSPHIGHO2_02_FULL_41_18</name>
    <dbReference type="NCBI Taxonomy" id="1801754"/>
    <lineage>
        <taxon>Bacteria</taxon>
        <taxon>Candidatus Nomuraibacteriota</taxon>
    </lineage>
</organism>
<dbReference type="SMART" id="SM00849">
    <property type="entry name" value="Lactamase_B"/>
    <property type="match status" value="1"/>
</dbReference>
<dbReference type="PANTHER" id="PTHR11203">
    <property type="entry name" value="CLEAVAGE AND POLYADENYLATION SPECIFICITY FACTOR FAMILY MEMBER"/>
    <property type="match status" value="1"/>
</dbReference>
<proteinExistence type="predicted"/>
<dbReference type="Gene3D" id="3.60.15.10">
    <property type="entry name" value="Ribonuclease Z/Hydroxyacylglutathione hydrolase-like"/>
    <property type="match status" value="1"/>
</dbReference>
<dbReference type="Pfam" id="PF10996">
    <property type="entry name" value="Beta-Casp"/>
    <property type="match status" value="1"/>
</dbReference>
<reference evidence="4 5" key="1">
    <citation type="journal article" date="2016" name="Nat. Commun.">
        <title>Thousands of microbial genomes shed light on interconnected biogeochemical processes in an aquifer system.</title>
        <authorList>
            <person name="Anantharaman K."/>
            <person name="Brown C.T."/>
            <person name="Hug L.A."/>
            <person name="Sharon I."/>
            <person name="Castelle C.J."/>
            <person name="Probst A.J."/>
            <person name="Thomas B.C."/>
            <person name="Singh A."/>
            <person name="Wilkins M.J."/>
            <person name="Karaoz U."/>
            <person name="Brodie E.L."/>
            <person name="Williams K.H."/>
            <person name="Hubbard S.S."/>
            <person name="Banfield J.F."/>
        </authorList>
    </citation>
    <scope>NUCLEOTIDE SEQUENCE [LARGE SCALE GENOMIC DNA]</scope>
</reference>
<dbReference type="SUPFAM" id="SSF56281">
    <property type="entry name" value="Metallo-hydrolase/oxidoreductase"/>
    <property type="match status" value="1"/>
</dbReference>
<evidence type="ECO:0000259" key="2">
    <source>
        <dbReference type="SMART" id="SM00849"/>
    </source>
</evidence>
<protein>
    <recommendedName>
        <fullName evidence="6">MBL fold hydrolase</fullName>
    </recommendedName>
</protein>
<evidence type="ECO:0000256" key="1">
    <source>
        <dbReference type="ARBA" id="ARBA00022801"/>
    </source>
</evidence>
<dbReference type="GO" id="GO:0016787">
    <property type="term" value="F:hydrolase activity"/>
    <property type="evidence" value="ECO:0007669"/>
    <property type="project" value="UniProtKB-KW"/>
</dbReference>
<evidence type="ECO:0000313" key="5">
    <source>
        <dbReference type="Proteomes" id="UP000177777"/>
    </source>
</evidence>
<keyword evidence="1" id="KW-0378">Hydrolase</keyword>
<dbReference type="GO" id="GO:0004521">
    <property type="term" value="F:RNA endonuclease activity"/>
    <property type="evidence" value="ECO:0007669"/>
    <property type="project" value="TreeGrafter"/>
</dbReference>
<gene>
    <name evidence="4" type="ORF">A3D42_02240</name>
</gene>
<dbReference type="InterPro" id="IPR050698">
    <property type="entry name" value="MBL"/>
</dbReference>
<dbReference type="Proteomes" id="UP000177777">
    <property type="component" value="Unassembled WGS sequence"/>
</dbReference>
<dbReference type="CDD" id="cd16295">
    <property type="entry name" value="TTHA0252-CPSF-like_MBL-fold"/>
    <property type="match status" value="1"/>
</dbReference>
<dbReference type="PANTHER" id="PTHR11203:SF37">
    <property type="entry name" value="INTEGRATOR COMPLEX SUBUNIT 11"/>
    <property type="match status" value="1"/>
</dbReference>
<evidence type="ECO:0008006" key="6">
    <source>
        <dbReference type="Google" id="ProtNLM"/>
    </source>
</evidence>
<feature type="domain" description="Beta-Casp" evidence="3">
    <location>
        <begin position="242"/>
        <end position="367"/>
    </location>
</feature>
<evidence type="ECO:0000259" key="3">
    <source>
        <dbReference type="SMART" id="SM01027"/>
    </source>
</evidence>
<dbReference type="InterPro" id="IPR036866">
    <property type="entry name" value="RibonucZ/Hydroxyglut_hydro"/>
</dbReference>